<evidence type="ECO:0000256" key="1">
    <source>
        <dbReference type="ARBA" id="ARBA00022801"/>
    </source>
</evidence>
<dbReference type="GO" id="GO:0005975">
    <property type="term" value="P:carbohydrate metabolic process"/>
    <property type="evidence" value="ECO:0007669"/>
    <property type="project" value="TreeGrafter"/>
</dbReference>
<keyword evidence="6" id="KW-1185">Reference proteome</keyword>
<dbReference type="InterPro" id="IPR013830">
    <property type="entry name" value="SGNH_hydro"/>
</dbReference>
<organism evidence="5 6">
    <name type="scientific">Termitidicoccus mucosus</name>
    <dbReference type="NCBI Taxonomy" id="1184151"/>
    <lineage>
        <taxon>Bacteria</taxon>
        <taxon>Pseudomonadati</taxon>
        <taxon>Verrucomicrobiota</taxon>
        <taxon>Opitutia</taxon>
        <taxon>Opitutales</taxon>
        <taxon>Opitutaceae</taxon>
        <taxon>Termitidicoccus</taxon>
    </lineage>
</organism>
<evidence type="ECO:0000259" key="4">
    <source>
        <dbReference type="Pfam" id="PF13472"/>
    </source>
</evidence>
<feature type="domain" description="SGNH hydrolase-type esterase" evidence="4">
    <location>
        <begin position="570"/>
        <end position="739"/>
    </location>
</feature>
<feature type="domain" description="Sialate O-acetylesterase" evidence="3">
    <location>
        <begin position="287"/>
        <end position="400"/>
    </location>
</feature>
<gene>
    <name evidence="5" type="ORF">AW736_15355</name>
</gene>
<dbReference type="Pfam" id="PF13472">
    <property type="entry name" value="Lipase_GDSL_2"/>
    <property type="match status" value="1"/>
</dbReference>
<dbReference type="InterPro" id="IPR039329">
    <property type="entry name" value="SIAE"/>
</dbReference>
<dbReference type="RefSeq" id="WP_068771196.1">
    <property type="nucleotide sequence ID" value="NZ_CP109796.1"/>
</dbReference>
<evidence type="ECO:0000259" key="3">
    <source>
        <dbReference type="Pfam" id="PF03629"/>
    </source>
</evidence>
<feature type="region of interest" description="Disordered" evidence="2">
    <location>
        <begin position="249"/>
        <end position="283"/>
    </location>
</feature>
<dbReference type="Pfam" id="PF03629">
    <property type="entry name" value="SASA"/>
    <property type="match status" value="1"/>
</dbReference>
<dbReference type="PANTHER" id="PTHR22901:SF0">
    <property type="entry name" value="SIALATE O-ACETYLESTERASE"/>
    <property type="match status" value="1"/>
</dbReference>
<dbReference type="InterPro" id="IPR036514">
    <property type="entry name" value="SGNH_hydro_sf"/>
</dbReference>
<evidence type="ECO:0000256" key="2">
    <source>
        <dbReference type="SAM" id="MobiDB-lite"/>
    </source>
</evidence>
<evidence type="ECO:0000313" key="6">
    <source>
        <dbReference type="Proteomes" id="UP000078486"/>
    </source>
</evidence>
<feature type="compositionally biased region" description="Basic and acidic residues" evidence="2">
    <location>
        <begin position="249"/>
        <end position="260"/>
    </location>
</feature>
<proteinExistence type="predicted"/>
<evidence type="ECO:0000313" key="5">
    <source>
        <dbReference type="EMBL" id="OAM88889.1"/>
    </source>
</evidence>
<dbReference type="AlphaFoldDB" id="A0A178IIA2"/>
<dbReference type="STRING" id="1184151.AW736_15355"/>
<dbReference type="PANTHER" id="PTHR22901">
    <property type="entry name" value="SIALATE O-ACETYLESTERASE"/>
    <property type="match status" value="1"/>
</dbReference>
<keyword evidence="1" id="KW-0378">Hydrolase</keyword>
<dbReference type="Proteomes" id="UP000078486">
    <property type="component" value="Unassembled WGS sequence"/>
</dbReference>
<accession>A0A178IIA2</accession>
<dbReference type="GO" id="GO:0001681">
    <property type="term" value="F:sialate O-acetylesterase activity"/>
    <property type="evidence" value="ECO:0007669"/>
    <property type="project" value="InterPro"/>
</dbReference>
<protein>
    <recommendedName>
        <fullName evidence="7">SGNH hydrolase-type esterase domain-containing protein</fullName>
    </recommendedName>
</protein>
<sequence>MTLPAHRRLVSLIQSCLGALFLLALLSAVRADVRLAAPFGDNAVLQRDKPVAVWGEADPGEKVSVFLGARTAATIAGADGRWLVRLDPLPASAEPAELVVTGRNQVVLKNILVGDVWLCAGQSNMEWNVARADNAAAELAAASHSGIRFIKIDRAIGDAPAARATGAWRVCTPRDIGGCSAVAYFFARDIHRETGVPVGLVQSSWSGAMIESFLPADTLASTEFAAVGKRWRQTLDAWPVNKKKYDADQSAWEKERDAAAEKNLPFDKPAPRPPVGPGHRDQPSGIYNAMVHPLAPFGLRGFLWYQGEGNAQRFDEYHALFTTLIRSWRAAFQQGDLPFYWVQLPNYKAGRGDARMRAFLREAQDQALSLPATGQAVTIDIGNPDDEHPTNKQEVGRRLALIALANLYGKPVAWQSPRLVSARPDGATLRVALAHADGLASGEVASDKYQVTKSMPAAALAFELAGADREFFPAAATINQDGTLTLASPDVPAPVAARYAWFNAPAATLRNAAGLPLAPFRTDDWPALDVSRTSAVTPQDKGSGRAQDYFLEKHAAFLARAKEGPVNLLFIGDSITDGWSKAPDIWENHFGRYQPANFGISGDSTQHVLWRIAHGELDHIAPKVVVLMIGTNNTASNTPAEIADGVARVIRRIREKLPQTKILLLAIFPRGPRQNTGYYDDGIRRMEVINEVNLDLSRLADGSRIRFLNINDTFLGPDGRIPANVMPDQLHPGPKGYQLWADAMQSLLDEMMAE</sequence>
<dbReference type="Gene3D" id="3.40.50.1110">
    <property type="entry name" value="SGNH hydrolase"/>
    <property type="match status" value="2"/>
</dbReference>
<dbReference type="EMBL" id="LRRQ01000118">
    <property type="protein sequence ID" value="OAM88889.1"/>
    <property type="molecule type" value="Genomic_DNA"/>
</dbReference>
<name>A0A178IIA2_9BACT</name>
<reference evidence="5 6" key="1">
    <citation type="submission" date="2016-01" db="EMBL/GenBank/DDBJ databases">
        <title>High potential of lignocellulose degradation of a new Verrucomicrobia species.</title>
        <authorList>
            <person name="Wang Y."/>
            <person name="Shi Y."/>
            <person name="Qiu Z."/>
            <person name="Liu S."/>
            <person name="Yang H."/>
        </authorList>
    </citation>
    <scope>NUCLEOTIDE SEQUENCE [LARGE SCALE GENOMIC DNA]</scope>
    <source>
        <strain evidence="5 6">TSB47</strain>
    </source>
</reference>
<comment type="caution">
    <text evidence="5">The sequence shown here is derived from an EMBL/GenBank/DDBJ whole genome shotgun (WGS) entry which is preliminary data.</text>
</comment>
<dbReference type="OrthoDB" id="183320at2"/>
<dbReference type="SUPFAM" id="SSF52266">
    <property type="entry name" value="SGNH hydrolase"/>
    <property type="match status" value="2"/>
</dbReference>
<evidence type="ECO:0008006" key="7">
    <source>
        <dbReference type="Google" id="ProtNLM"/>
    </source>
</evidence>
<dbReference type="InterPro" id="IPR005181">
    <property type="entry name" value="SASA"/>
</dbReference>